<evidence type="ECO:0000313" key="9">
    <source>
        <dbReference type="EMBL" id="CAG9804204.1"/>
    </source>
</evidence>
<organism evidence="9 10">
    <name type="scientific">Chironomus riparius</name>
    <dbReference type="NCBI Taxonomy" id="315576"/>
    <lineage>
        <taxon>Eukaryota</taxon>
        <taxon>Metazoa</taxon>
        <taxon>Ecdysozoa</taxon>
        <taxon>Arthropoda</taxon>
        <taxon>Hexapoda</taxon>
        <taxon>Insecta</taxon>
        <taxon>Pterygota</taxon>
        <taxon>Neoptera</taxon>
        <taxon>Endopterygota</taxon>
        <taxon>Diptera</taxon>
        <taxon>Nematocera</taxon>
        <taxon>Chironomoidea</taxon>
        <taxon>Chironomidae</taxon>
        <taxon>Chironominae</taxon>
        <taxon>Chironomus</taxon>
    </lineage>
</organism>
<dbReference type="AlphaFoldDB" id="A0A9N9RVK9"/>
<feature type="domain" description="Ankyrin repeat" evidence="8">
    <location>
        <begin position="156"/>
        <end position="480"/>
    </location>
</feature>
<reference evidence="9" key="1">
    <citation type="submission" date="2022-01" db="EMBL/GenBank/DDBJ databases">
        <authorList>
            <person name="King R."/>
        </authorList>
    </citation>
    <scope>NUCLEOTIDE SEQUENCE</scope>
</reference>
<dbReference type="SUPFAM" id="SSF48403">
    <property type="entry name" value="Ankyrin repeat"/>
    <property type="match status" value="1"/>
</dbReference>
<reference evidence="9" key="2">
    <citation type="submission" date="2022-10" db="EMBL/GenBank/DDBJ databases">
        <authorList>
            <consortium name="ENA_rothamsted_submissions"/>
            <consortium name="culmorum"/>
            <person name="King R."/>
        </authorList>
    </citation>
    <scope>NUCLEOTIDE SEQUENCE</scope>
</reference>
<evidence type="ECO:0000256" key="5">
    <source>
        <dbReference type="ARBA" id="ARBA00023136"/>
    </source>
</evidence>
<accession>A0A9N9RVK9</accession>
<dbReference type="Proteomes" id="UP001153620">
    <property type="component" value="Chromosome 2"/>
</dbReference>
<keyword evidence="5" id="KW-0472">Membrane</keyword>
<evidence type="ECO:0000256" key="2">
    <source>
        <dbReference type="ARBA" id="ARBA00004603"/>
    </source>
</evidence>
<dbReference type="Pfam" id="PF12796">
    <property type="entry name" value="Ank_2"/>
    <property type="match status" value="1"/>
</dbReference>
<dbReference type="SMART" id="SM00248">
    <property type="entry name" value="ANK"/>
    <property type="match status" value="2"/>
</dbReference>
<dbReference type="InterPro" id="IPR003903">
    <property type="entry name" value="UIM_dom"/>
</dbReference>
<proteinExistence type="predicted"/>
<evidence type="ECO:0000256" key="4">
    <source>
        <dbReference type="ARBA" id="ARBA00022737"/>
    </source>
</evidence>
<dbReference type="Pfam" id="PF11904">
    <property type="entry name" value="ANKRD13_C"/>
    <property type="match status" value="1"/>
</dbReference>
<comment type="function">
    <text evidence="6">Ubiquitin-binding protein that specifically recognizes and binds 'Lys-63'-linked ubiquitin. Does not bind 'Lys-48'-linked ubiquitin. Positively regulates the internalization of ligand-activated EGFR by binding to the Ub moiety of ubiquitinated EGFR at the cell membrane.</text>
</comment>
<dbReference type="PROSITE" id="PS50330">
    <property type="entry name" value="UIM"/>
    <property type="match status" value="1"/>
</dbReference>
<dbReference type="Gene3D" id="1.25.40.20">
    <property type="entry name" value="Ankyrin repeat-containing domain"/>
    <property type="match status" value="1"/>
</dbReference>
<dbReference type="InterPro" id="IPR055285">
    <property type="entry name" value="ANKRD13_C"/>
</dbReference>
<dbReference type="PANTHER" id="PTHR12447">
    <property type="entry name" value="ANKYRIN REPEAT DOMAIN-CONTAINING PROTEIN 13"/>
    <property type="match status" value="1"/>
</dbReference>
<keyword evidence="10" id="KW-1185">Reference proteome</keyword>
<feature type="region of interest" description="Disordered" evidence="7">
    <location>
        <begin position="560"/>
        <end position="579"/>
    </location>
</feature>
<name>A0A9N9RVK9_9DIPT</name>
<dbReference type="SMART" id="SM00726">
    <property type="entry name" value="UIM"/>
    <property type="match status" value="3"/>
</dbReference>
<dbReference type="EMBL" id="OU895878">
    <property type="protein sequence ID" value="CAG9804204.1"/>
    <property type="molecule type" value="Genomic_DNA"/>
</dbReference>
<dbReference type="PANTHER" id="PTHR12447:SF31">
    <property type="entry name" value="LD31969P"/>
    <property type="match status" value="1"/>
</dbReference>
<dbReference type="GO" id="GO:0005886">
    <property type="term" value="C:plasma membrane"/>
    <property type="evidence" value="ECO:0007669"/>
    <property type="project" value="UniProtKB-SubCell"/>
</dbReference>
<evidence type="ECO:0000259" key="8">
    <source>
        <dbReference type="Pfam" id="PF11904"/>
    </source>
</evidence>
<evidence type="ECO:0000313" key="10">
    <source>
        <dbReference type="Proteomes" id="UP001153620"/>
    </source>
</evidence>
<protein>
    <recommendedName>
        <fullName evidence="8">Ankyrin repeat domain-containing protein</fullName>
    </recommendedName>
</protein>
<dbReference type="InterPro" id="IPR002110">
    <property type="entry name" value="Ankyrin_rpt"/>
</dbReference>
<sequence>MLVSEIKEKYPLHYLVWRNDYEELEKILKENKHDIEALDPRKRTPLMLAVVLSHTQSVKILLGAKANTFTECNGWTISQEAVSSGDLEILTSIISFRDLWRQKNRSLQVPELLTKLKLTPDFYLEMNWQFSSWIPLMSKVCPSDTYKVYKKGSNVRIDTTLIGFDQTSWQRGNRSYLFKGSNDEAHFYEIDHDTKEYSMEVMKDIDVELFTNGIPPSKDSIQVRLQTPIISNSIDIEKISFERNKSGWFAWKNEKNENINGYDCRVYNASNVEFITRTRTEHLAENQSHSRNARTPLQHFLGMADDENQGSSPTNSSSPIAENAIGMNEACGGSLSPIVEKCLESVTVEEYFSGDDLNGRDIGKPKKVQTKVQRFKANLWLSDEFPIKLQEQILPILDLMSTLASPHISKLKDFITMQLPSGFPVKIEIPLFHVLNALITFGNVFALDNPVPFVSNLRESDDRLTCVVDEACFEVPQNYTNRAIDYSHQGLGFEDEDELLEFAIRQSLMEAGSENEEVDIWEALKCQRPVTPNYGSGFYAMDEETRELQRALQESLLYSCPTRSSPDQEDNSQSESIDENMELALRLSRAEKLKENELMMEENRMIELAIKLSLEES</sequence>
<comment type="subcellular location">
    <subcellularLocation>
        <location evidence="1">Cell membrane</location>
    </subcellularLocation>
    <subcellularLocation>
        <location evidence="2">Late endosome</location>
    </subcellularLocation>
</comment>
<dbReference type="InterPro" id="IPR036770">
    <property type="entry name" value="Ankyrin_rpt-contain_sf"/>
</dbReference>
<keyword evidence="3" id="KW-1003">Cell membrane</keyword>
<dbReference type="OrthoDB" id="1585644at2759"/>
<evidence type="ECO:0000256" key="3">
    <source>
        <dbReference type="ARBA" id="ARBA00022475"/>
    </source>
</evidence>
<dbReference type="InterPro" id="IPR021832">
    <property type="entry name" value="ANKRD13"/>
</dbReference>
<gene>
    <name evidence="9" type="ORF">CHIRRI_LOCUS7097</name>
</gene>
<dbReference type="GO" id="GO:0005770">
    <property type="term" value="C:late endosome"/>
    <property type="evidence" value="ECO:0007669"/>
    <property type="project" value="UniProtKB-SubCell"/>
</dbReference>
<keyword evidence="4" id="KW-0677">Repeat</keyword>
<evidence type="ECO:0000256" key="6">
    <source>
        <dbReference type="ARBA" id="ARBA00024956"/>
    </source>
</evidence>
<evidence type="ECO:0000256" key="1">
    <source>
        <dbReference type="ARBA" id="ARBA00004236"/>
    </source>
</evidence>
<evidence type="ECO:0000256" key="7">
    <source>
        <dbReference type="SAM" id="MobiDB-lite"/>
    </source>
</evidence>
<feature type="compositionally biased region" description="Acidic residues" evidence="7">
    <location>
        <begin position="567"/>
        <end position="579"/>
    </location>
</feature>